<dbReference type="Proteomes" id="UP000046392">
    <property type="component" value="Unplaced"/>
</dbReference>
<evidence type="ECO:0000313" key="3">
    <source>
        <dbReference type="WBParaSite" id="SPAL_0001441100.1"/>
    </source>
</evidence>
<name>A0A0N5C928_STREA</name>
<keyword evidence="2" id="KW-1185">Reference proteome</keyword>
<dbReference type="AlphaFoldDB" id="A0A0N5C928"/>
<keyword evidence="1" id="KW-0812">Transmembrane</keyword>
<proteinExistence type="predicted"/>
<evidence type="ECO:0000256" key="1">
    <source>
        <dbReference type="SAM" id="Phobius"/>
    </source>
</evidence>
<accession>A0A0N5C928</accession>
<feature type="transmembrane region" description="Helical" evidence="1">
    <location>
        <begin position="132"/>
        <end position="153"/>
    </location>
</feature>
<dbReference type="WBParaSite" id="SPAL_0001441100.1">
    <property type="protein sequence ID" value="SPAL_0001441100.1"/>
    <property type="gene ID" value="SPAL_0001441100"/>
</dbReference>
<protein>
    <submittedName>
        <fullName evidence="3">EGF-like domain-containing protein</fullName>
    </submittedName>
</protein>
<keyword evidence="1" id="KW-0472">Membrane</keyword>
<organism evidence="2 3">
    <name type="scientific">Strongyloides papillosus</name>
    <name type="common">Intestinal threadworm</name>
    <dbReference type="NCBI Taxonomy" id="174720"/>
    <lineage>
        <taxon>Eukaryota</taxon>
        <taxon>Metazoa</taxon>
        <taxon>Ecdysozoa</taxon>
        <taxon>Nematoda</taxon>
        <taxon>Chromadorea</taxon>
        <taxon>Rhabditida</taxon>
        <taxon>Tylenchina</taxon>
        <taxon>Panagrolaimomorpha</taxon>
        <taxon>Strongyloidoidea</taxon>
        <taxon>Strongyloididae</taxon>
        <taxon>Strongyloides</taxon>
    </lineage>
</organism>
<keyword evidence="1" id="KW-1133">Transmembrane helix</keyword>
<evidence type="ECO:0000313" key="2">
    <source>
        <dbReference type="Proteomes" id="UP000046392"/>
    </source>
</evidence>
<sequence>MSKKYLMIFCLFIGIVFLPSIGGLFIYRDSRDFETLIPTPKVNKKDEVIYGDMVNIVLKKTNNDNYDNGSKYCFHGQMDVEGICICNPGWYGNRCNIKKCSEDIYQGKNSLCMYVDVNEFDDIIRIEQYKEIYYYISNIIVFICLCVIVILMIKCFCSCGDKENPDNDRCIDDEDQVICKSCGKSKVCTFCNEKNYQAPPQYGELFENGKSSLY</sequence>
<reference evidence="3" key="1">
    <citation type="submission" date="2017-02" db="UniProtKB">
        <authorList>
            <consortium name="WormBaseParasite"/>
        </authorList>
    </citation>
    <scope>IDENTIFICATION</scope>
</reference>
<dbReference type="Gene3D" id="2.10.25.10">
    <property type="entry name" value="Laminin"/>
    <property type="match status" value="1"/>
</dbReference>
<feature type="transmembrane region" description="Helical" evidence="1">
    <location>
        <begin position="6"/>
        <end position="27"/>
    </location>
</feature>